<keyword evidence="11" id="KW-1185">Reference proteome</keyword>
<evidence type="ECO:0000313" key="10">
    <source>
        <dbReference type="EMBL" id="TQL50154.1"/>
    </source>
</evidence>
<dbReference type="Proteomes" id="UP000319516">
    <property type="component" value="Unassembled WGS sequence"/>
</dbReference>
<evidence type="ECO:0000256" key="7">
    <source>
        <dbReference type="ARBA" id="ARBA00023211"/>
    </source>
</evidence>
<comment type="caution">
    <text evidence="10">The sequence shown here is derived from an EMBL/GenBank/DDBJ whole genome shotgun (WGS) entry which is preliminary data.</text>
</comment>
<dbReference type="InterPro" id="IPR036005">
    <property type="entry name" value="Creatinase/aminopeptidase-like"/>
</dbReference>
<evidence type="ECO:0000256" key="5">
    <source>
        <dbReference type="ARBA" id="ARBA00022723"/>
    </source>
</evidence>
<dbReference type="PANTHER" id="PTHR43226">
    <property type="entry name" value="XAA-PRO AMINOPEPTIDASE 3"/>
    <property type="match status" value="1"/>
</dbReference>
<evidence type="ECO:0000256" key="6">
    <source>
        <dbReference type="ARBA" id="ARBA00022801"/>
    </source>
</evidence>
<dbReference type="PANTHER" id="PTHR43226:SF4">
    <property type="entry name" value="XAA-PRO AMINOPEPTIDASE 3"/>
    <property type="match status" value="1"/>
</dbReference>
<sequence length="500" mass="54882">MSEKQIKVGHRSRPTSEEFRAFVASGWAPRPDTLPQEAAFAPYAARRRQALSDAFPGERLVVPAGGLKVRSNDTDYVFRPHSAFAHLTGLGADREPDAVLVLHPLEEGGHEAVLYFLPLADRDSEEFFADSRVGEFWVGARPTLESMTAELGITTRHLDELPDALAKDAGVVRLRVVPDADQDVTAQVASVRTQAGTQPQDEAQAQTEEDVELARFLSTLRLVKDEWEIERMQEACDATADAFDAVVAELPEAVRRGRGERWVEGVFGLHARHSGNGVGYDSICAAGDHATTLHWIRNTGDVSDGELLLLDAGVETDSLFTADVTRTLPVNGTFSETQRKVYDAVLEAQEAGLAAAKPGNTFKDVHAAAIRVIATKLHEWGLLPDGVTIEQTLDPEHGQFHRRWMVHGTSHHLGIDVHDCALALREDYMEGTLTPGMVLTVEPGLYFKADDELVPEEYRGIGVRIEDDVVITEDGHRNLSSALPRTADEVEAWVRSGGRR</sequence>
<dbReference type="OrthoDB" id="9806388at2"/>
<reference evidence="10 11" key="1">
    <citation type="submission" date="2019-06" db="EMBL/GenBank/DDBJ databases">
        <title>Sequencing the genomes of 1000 actinobacteria strains.</title>
        <authorList>
            <person name="Klenk H.-P."/>
        </authorList>
    </citation>
    <scope>NUCLEOTIDE SEQUENCE [LARGE SCALE GENOMIC DNA]</scope>
    <source>
        <strain evidence="10 11">DSM 12335</strain>
    </source>
</reference>
<dbReference type="AlphaFoldDB" id="A0A542YQF8"/>
<dbReference type="RefSeq" id="WP_141784326.1">
    <property type="nucleotide sequence ID" value="NZ_BAAAIK010000004.1"/>
</dbReference>
<dbReference type="GO" id="GO:0030145">
    <property type="term" value="F:manganese ion binding"/>
    <property type="evidence" value="ECO:0007669"/>
    <property type="project" value="InterPro"/>
</dbReference>
<dbReference type="Pfam" id="PF05195">
    <property type="entry name" value="AMP_N"/>
    <property type="match status" value="1"/>
</dbReference>
<keyword evidence="10" id="KW-0031">Aminopeptidase</keyword>
<protein>
    <recommendedName>
        <fullName evidence="4">Xaa-Pro aminopeptidase</fullName>
        <ecNumber evidence="4">3.4.11.9</ecNumber>
    </recommendedName>
</protein>
<dbReference type="EMBL" id="VFOP01000001">
    <property type="protein sequence ID" value="TQL50154.1"/>
    <property type="molecule type" value="Genomic_DNA"/>
</dbReference>
<dbReference type="SUPFAM" id="SSF55920">
    <property type="entry name" value="Creatinase/aminopeptidase"/>
    <property type="match status" value="1"/>
</dbReference>
<dbReference type="InterPro" id="IPR001131">
    <property type="entry name" value="Peptidase_M24B_aminopep-P_CS"/>
</dbReference>
<feature type="domain" description="Aminopeptidase P N-terminal" evidence="9">
    <location>
        <begin position="38"/>
        <end position="183"/>
    </location>
</feature>
<dbReference type="InterPro" id="IPR007865">
    <property type="entry name" value="Aminopep_P_N"/>
</dbReference>
<name>A0A542YQF8_9MICO</name>
<comment type="cofactor">
    <cofactor evidence="2">
        <name>Mn(2+)</name>
        <dbReference type="ChEBI" id="CHEBI:29035"/>
    </cofactor>
</comment>
<keyword evidence="5 8" id="KW-0479">Metal-binding</keyword>
<dbReference type="InterPro" id="IPR000994">
    <property type="entry name" value="Pept_M24"/>
</dbReference>
<dbReference type="GO" id="GO:0006508">
    <property type="term" value="P:proteolysis"/>
    <property type="evidence" value="ECO:0007669"/>
    <property type="project" value="TreeGrafter"/>
</dbReference>
<dbReference type="SUPFAM" id="SSF53092">
    <property type="entry name" value="Creatinase/prolidase N-terminal domain"/>
    <property type="match status" value="1"/>
</dbReference>
<dbReference type="SMART" id="SM01011">
    <property type="entry name" value="AMP_N"/>
    <property type="match status" value="1"/>
</dbReference>
<evidence type="ECO:0000313" key="11">
    <source>
        <dbReference type="Proteomes" id="UP000319516"/>
    </source>
</evidence>
<evidence type="ECO:0000256" key="8">
    <source>
        <dbReference type="RuleBase" id="RU000590"/>
    </source>
</evidence>
<dbReference type="GO" id="GO:0070006">
    <property type="term" value="F:metalloaminopeptidase activity"/>
    <property type="evidence" value="ECO:0007669"/>
    <property type="project" value="InterPro"/>
</dbReference>
<evidence type="ECO:0000259" key="9">
    <source>
        <dbReference type="SMART" id="SM01011"/>
    </source>
</evidence>
<organism evidence="10 11">
    <name type="scientific">Ornithinicoccus hortensis</name>
    <dbReference type="NCBI Taxonomy" id="82346"/>
    <lineage>
        <taxon>Bacteria</taxon>
        <taxon>Bacillati</taxon>
        <taxon>Actinomycetota</taxon>
        <taxon>Actinomycetes</taxon>
        <taxon>Micrococcales</taxon>
        <taxon>Intrasporangiaceae</taxon>
        <taxon>Ornithinicoccus</taxon>
    </lineage>
</organism>
<dbReference type="Gene3D" id="3.40.350.10">
    <property type="entry name" value="Creatinase/prolidase N-terminal domain"/>
    <property type="match status" value="1"/>
</dbReference>
<dbReference type="EC" id="3.4.11.9" evidence="4"/>
<evidence type="ECO:0000256" key="4">
    <source>
        <dbReference type="ARBA" id="ARBA00012574"/>
    </source>
</evidence>
<keyword evidence="6" id="KW-0378">Hydrolase</keyword>
<comment type="catalytic activity">
    <reaction evidence="1">
        <text>Release of any N-terminal amino acid, including proline, that is linked to proline, even from a dipeptide or tripeptide.</text>
        <dbReference type="EC" id="3.4.11.9"/>
    </reaction>
</comment>
<dbReference type="Pfam" id="PF00557">
    <property type="entry name" value="Peptidase_M24"/>
    <property type="match status" value="1"/>
</dbReference>
<gene>
    <name evidence="10" type="ORF">FB467_1257</name>
</gene>
<evidence type="ECO:0000256" key="2">
    <source>
        <dbReference type="ARBA" id="ARBA00001936"/>
    </source>
</evidence>
<dbReference type="GO" id="GO:0005829">
    <property type="term" value="C:cytosol"/>
    <property type="evidence" value="ECO:0007669"/>
    <property type="project" value="TreeGrafter"/>
</dbReference>
<comment type="similarity">
    <text evidence="3 8">Belongs to the peptidase M24B family.</text>
</comment>
<evidence type="ECO:0000256" key="3">
    <source>
        <dbReference type="ARBA" id="ARBA00008766"/>
    </source>
</evidence>
<accession>A0A542YQF8</accession>
<dbReference type="PROSITE" id="PS00491">
    <property type="entry name" value="PROLINE_PEPTIDASE"/>
    <property type="match status" value="1"/>
</dbReference>
<dbReference type="Gene3D" id="3.90.230.10">
    <property type="entry name" value="Creatinase/methionine aminopeptidase superfamily"/>
    <property type="match status" value="1"/>
</dbReference>
<keyword evidence="10" id="KW-0645">Protease</keyword>
<dbReference type="InterPro" id="IPR029149">
    <property type="entry name" value="Creatin/AminoP/Spt16_N"/>
</dbReference>
<evidence type="ECO:0000256" key="1">
    <source>
        <dbReference type="ARBA" id="ARBA00001424"/>
    </source>
</evidence>
<dbReference type="CDD" id="cd01087">
    <property type="entry name" value="Prolidase"/>
    <property type="match status" value="1"/>
</dbReference>
<dbReference type="InterPro" id="IPR052433">
    <property type="entry name" value="X-Pro_dipept-like"/>
</dbReference>
<proteinExistence type="inferred from homology"/>
<keyword evidence="7" id="KW-0464">Manganese</keyword>